<comment type="caution">
    <text evidence="3">The sequence shown here is derived from an EMBL/GenBank/DDBJ whole genome shotgun (WGS) entry which is preliminary data.</text>
</comment>
<keyword evidence="1" id="KW-1133">Transmembrane helix</keyword>
<organism evidence="3 4">
    <name type="scientific">Streptococcus mitis</name>
    <dbReference type="NCBI Taxonomy" id="28037"/>
    <lineage>
        <taxon>Bacteria</taxon>
        <taxon>Bacillati</taxon>
        <taxon>Bacillota</taxon>
        <taxon>Bacilli</taxon>
        <taxon>Lactobacillales</taxon>
        <taxon>Streptococcaceae</taxon>
        <taxon>Streptococcus</taxon>
        <taxon>Streptococcus mitis group</taxon>
    </lineage>
</organism>
<evidence type="ECO:0000313" key="3">
    <source>
        <dbReference type="EMBL" id="ORP05090.1"/>
    </source>
</evidence>
<reference evidence="3 4" key="1">
    <citation type="journal article" date="2016" name="Eur. J. Clin. Microbiol. Infect. Dis.">
        <title>Whole genome sequencing as a tool for phylogenetic analysis of clinical strains of Mitis group streptococci.</title>
        <authorList>
            <person name="Rasmussen L.H."/>
            <person name="Dargis R."/>
            <person name="Hojholt K."/>
            <person name="Christensen J.J."/>
            <person name="Skovgaard O."/>
            <person name="Justesen U.S."/>
            <person name="Rosenvinge F.S."/>
            <person name="Moser C."/>
            <person name="Lukjancenko O."/>
            <person name="Rasmussen S."/>
            <person name="Nielsen X.C."/>
        </authorList>
    </citation>
    <scope>NUCLEOTIDE SEQUENCE [LARGE SCALE GENOMIC DNA]</scope>
    <source>
        <strain evidence="3 4">OD_317805_11</strain>
    </source>
</reference>
<dbReference type="OrthoDB" id="6623990at2"/>
<feature type="transmembrane region" description="Helical" evidence="1">
    <location>
        <begin position="114"/>
        <end position="135"/>
    </location>
</feature>
<protein>
    <submittedName>
        <fullName evidence="3">Acyltransferase</fullName>
    </submittedName>
</protein>
<feature type="transmembrane region" description="Helical" evidence="1">
    <location>
        <begin position="199"/>
        <end position="215"/>
    </location>
</feature>
<evidence type="ECO:0000256" key="1">
    <source>
        <dbReference type="SAM" id="Phobius"/>
    </source>
</evidence>
<dbReference type="PANTHER" id="PTHR37312">
    <property type="entry name" value="MEMBRANE-BOUND ACYLTRANSFERASE YKRP-RELATED"/>
    <property type="match status" value="1"/>
</dbReference>
<feature type="transmembrane region" description="Helical" evidence="1">
    <location>
        <begin position="238"/>
        <end position="259"/>
    </location>
</feature>
<dbReference type="EMBL" id="NCVK01000003">
    <property type="protein sequence ID" value="ORP05090.1"/>
    <property type="molecule type" value="Genomic_DNA"/>
</dbReference>
<evidence type="ECO:0000313" key="4">
    <source>
        <dbReference type="Proteomes" id="UP000193517"/>
    </source>
</evidence>
<evidence type="ECO:0000259" key="2">
    <source>
        <dbReference type="Pfam" id="PF01757"/>
    </source>
</evidence>
<dbReference type="Pfam" id="PF01757">
    <property type="entry name" value="Acyl_transf_3"/>
    <property type="match status" value="1"/>
</dbReference>
<keyword evidence="3" id="KW-0012">Acyltransferase</keyword>
<dbReference type="Proteomes" id="UP000193517">
    <property type="component" value="Unassembled WGS sequence"/>
</dbReference>
<feature type="transmembrane region" description="Helical" evidence="1">
    <location>
        <begin position="302"/>
        <end position="323"/>
    </location>
</feature>
<keyword evidence="3" id="KW-0808">Transferase</keyword>
<dbReference type="AlphaFoldDB" id="A0A1X1L0F7"/>
<dbReference type="PANTHER" id="PTHR37312:SF1">
    <property type="entry name" value="MEMBRANE-BOUND ACYLTRANSFERASE YKRP-RELATED"/>
    <property type="match status" value="1"/>
</dbReference>
<sequence>MKNRIGYIDMSKGLAIILVIIGHSSFVPNNAKLLLYAFHIPLFFFLSGFTLNIRKYETFSGYCLNKVKSLVVPFFLLNSFVFLFQLFVMYPDQVLSFNILHFIKQLLLSDRLHIYFQLWFLNVLFLSHVFSYFILKRRWNVGQWVIIILSLLVLVYLGQKVYNREYYLIWNIDLVPVALIFILLGVWTKNNLHQLEKYFSIYFLPIGLILTNYSSKLNYRVSGYQIVDLYYQQIGNHFLFYLAAISGIWSVLIFFKTLPESSIMKSIGQKTLIYYGVHSPIVLVLVEKLVKELSTKYTGIFVNQYITTIFVAILTILGCELIVRMFRGTNFPFGLKRLGEKDE</sequence>
<feature type="transmembrane region" description="Helical" evidence="1">
    <location>
        <begin position="168"/>
        <end position="187"/>
    </location>
</feature>
<dbReference type="InterPro" id="IPR002656">
    <property type="entry name" value="Acyl_transf_3_dom"/>
</dbReference>
<dbReference type="GO" id="GO:0016747">
    <property type="term" value="F:acyltransferase activity, transferring groups other than amino-acyl groups"/>
    <property type="evidence" value="ECO:0007669"/>
    <property type="project" value="InterPro"/>
</dbReference>
<keyword evidence="1" id="KW-0812">Transmembrane</keyword>
<dbReference type="RefSeq" id="WP_084889356.1">
    <property type="nucleotide sequence ID" value="NZ_NCVK01000003.1"/>
</dbReference>
<feature type="transmembrane region" description="Helical" evidence="1">
    <location>
        <begin position="7"/>
        <end position="27"/>
    </location>
</feature>
<feature type="transmembrane region" description="Helical" evidence="1">
    <location>
        <begin position="71"/>
        <end position="90"/>
    </location>
</feature>
<feature type="transmembrane region" description="Helical" evidence="1">
    <location>
        <begin position="142"/>
        <end position="162"/>
    </location>
</feature>
<dbReference type="InterPro" id="IPR052734">
    <property type="entry name" value="Nod_factor_acetyltransferase"/>
</dbReference>
<gene>
    <name evidence="3" type="ORF">B7695_00970</name>
</gene>
<feature type="transmembrane region" description="Helical" evidence="1">
    <location>
        <begin position="33"/>
        <end position="51"/>
    </location>
</feature>
<keyword evidence="1" id="KW-0472">Membrane</keyword>
<proteinExistence type="predicted"/>
<feature type="domain" description="Acyltransferase 3" evidence="2">
    <location>
        <begin position="6"/>
        <end position="319"/>
    </location>
</feature>
<accession>A0A1X1L0F7</accession>
<name>A0A1X1L0F7_STRMT</name>